<organism evidence="2 3">
    <name type="scientific">Protopolystoma xenopodis</name>
    <dbReference type="NCBI Taxonomy" id="117903"/>
    <lineage>
        <taxon>Eukaryota</taxon>
        <taxon>Metazoa</taxon>
        <taxon>Spiralia</taxon>
        <taxon>Lophotrochozoa</taxon>
        <taxon>Platyhelminthes</taxon>
        <taxon>Monogenea</taxon>
        <taxon>Polyopisthocotylea</taxon>
        <taxon>Polystomatidea</taxon>
        <taxon>Polystomatidae</taxon>
        <taxon>Protopolystoma</taxon>
    </lineage>
</organism>
<feature type="transmembrane region" description="Helical" evidence="1">
    <location>
        <begin position="36"/>
        <end position="54"/>
    </location>
</feature>
<evidence type="ECO:0000256" key="1">
    <source>
        <dbReference type="SAM" id="Phobius"/>
    </source>
</evidence>
<accession>A0A448XKL5</accession>
<dbReference type="AlphaFoldDB" id="A0A448XKL5"/>
<keyword evidence="3" id="KW-1185">Reference proteome</keyword>
<keyword evidence="1" id="KW-1133">Transmembrane helix</keyword>
<evidence type="ECO:0000313" key="2">
    <source>
        <dbReference type="EMBL" id="VEL38872.1"/>
    </source>
</evidence>
<comment type="caution">
    <text evidence="2">The sequence shown here is derived from an EMBL/GenBank/DDBJ whole genome shotgun (WGS) entry which is preliminary data.</text>
</comment>
<dbReference type="EMBL" id="CAAALY010259299">
    <property type="protein sequence ID" value="VEL38872.1"/>
    <property type="molecule type" value="Genomic_DNA"/>
</dbReference>
<evidence type="ECO:0000313" key="3">
    <source>
        <dbReference type="Proteomes" id="UP000784294"/>
    </source>
</evidence>
<protein>
    <submittedName>
        <fullName evidence="2">Uncharacterized protein</fullName>
    </submittedName>
</protein>
<gene>
    <name evidence="2" type="ORF">PXEA_LOCUS32312</name>
</gene>
<reference evidence="2" key="1">
    <citation type="submission" date="2018-11" db="EMBL/GenBank/DDBJ databases">
        <authorList>
            <consortium name="Pathogen Informatics"/>
        </authorList>
    </citation>
    <scope>NUCLEOTIDE SEQUENCE</scope>
</reference>
<name>A0A448XKL5_9PLAT</name>
<keyword evidence="1" id="KW-0812">Transmembrane</keyword>
<keyword evidence="1" id="KW-0472">Membrane</keyword>
<proteinExistence type="predicted"/>
<sequence>MAHILYVWVDHECIVLSGRPKDGRSKQAANHNRTRFLLCLFSVIILISVASSALPTACIRVGSWRLQGAPLSLRTSLHVSICPP</sequence>
<dbReference type="Proteomes" id="UP000784294">
    <property type="component" value="Unassembled WGS sequence"/>
</dbReference>